<dbReference type="Gene3D" id="2.40.70.10">
    <property type="entry name" value="Acid Proteases"/>
    <property type="match status" value="2"/>
</dbReference>
<evidence type="ECO:0000256" key="3">
    <source>
        <dbReference type="ARBA" id="ARBA00022525"/>
    </source>
</evidence>
<dbReference type="InterPro" id="IPR033868">
    <property type="entry name" value="Xylanase_inhibitor_I-like"/>
</dbReference>
<dbReference type="Proteomes" id="UP001161247">
    <property type="component" value="Chromosome 9"/>
</dbReference>
<gene>
    <name evidence="7" type="ORF">OLC1_LOCUS24415</name>
</gene>
<proteinExistence type="inferred from homology"/>
<name>A0AAV1EG13_OLDCO</name>
<feature type="domain" description="Peptidase A1" evidence="6">
    <location>
        <begin position="35"/>
        <end position="394"/>
    </location>
</feature>
<keyword evidence="3" id="KW-0964">Secreted</keyword>
<dbReference type="InterPro" id="IPR033121">
    <property type="entry name" value="PEPTIDASE_A1"/>
</dbReference>
<comment type="similarity">
    <text evidence="2">Belongs to the peptidase A1 family.</text>
</comment>
<comment type="subcellular location">
    <subcellularLocation>
        <location evidence="1">Secreted</location>
        <location evidence="1">Extracellular space</location>
    </subcellularLocation>
</comment>
<dbReference type="EMBL" id="OX459126">
    <property type="protein sequence ID" value="CAI9118585.1"/>
    <property type="molecule type" value="Genomic_DNA"/>
</dbReference>
<dbReference type="PANTHER" id="PTHR47965">
    <property type="entry name" value="ASPARTYL PROTEASE-RELATED"/>
    <property type="match status" value="1"/>
</dbReference>
<organism evidence="7 8">
    <name type="scientific">Oldenlandia corymbosa var. corymbosa</name>
    <dbReference type="NCBI Taxonomy" id="529605"/>
    <lineage>
        <taxon>Eukaryota</taxon>
        <taxon>Viridiplantae</taxon>
        <taxon>Streptophyta</taxon>
        <taxon>Embryophyta</taxon>
        <taxon>Tracheophyta</taxon>
        <taxon>Spermatophyta</taxon>
        <taxon>Magnoliopsida</taxon>
        <taxon>eudicotyledons</taxon>
        <taxon>Gunneridae</taxon>
        <taxon>Pentapetalae</taxon>
        <taxon>asterids</taxon>
        <taxon>lamiids</taxon>
        <taxon>Gentianales</taxon>
        <taxon>Rubiaceae</taxon>
        <taxon>Rubioideae</taxon>
        <taxon>Spermacoceae</taxon>
        <taxon>Hedyotis-Oldenlandia complex</taxon>
        <taxon>Oldenlandia</taxon>
    </lineage>
</organism>
<feature type="chain" id="PRO_5043718229" evidence="5">
    <location>
        <begin position="21"/>
        <end position="413"/>
    </location>
</feature>
<dbReference type="SUPFAM" id="SSF50630">
    <property type="entry name" value="Acid proteases"/>
    <property type="match status" value="1"/>
</dbReference>
<dbReference type="CDD" id="cd05489">
    <property type="entry name" value="xylanase_inhibitor_I_like"/>
    <property type="match status" value="1"/>
</dbReference>
<dbReference type="GO" id="GO:0004190">
    <property type="term" value="F:aspartic-type endopeptidase activity"/>
    <property type="evidence" value="ECO:0007669"/>
    <property type="project" value="InterPro"/>
</dbReference>
<dbReference type="InterPro" id="IPR032799">
    <property type="entry name" value="TAXi_C"/>
</dbReference>
<keyword evidence="8" id="KW-1185">Reference proteome</keyword>
<dbReference type="PANTHER" id="PTHR47965:SF63">
    <property type="entry name" value="OS01G0937200 PROTEIN"/>
    <property type="match status" value="1"/>
</dbReference>
<evidence type="ECO:0000256" key="1">
    <source>
        <dbReference type="ARBA" id="ARBA00004239"/>
    </source>
</evidence>
<dbReference type="GO" id="GO:0005576">
    <property type="term" value="C:extracellular region"/>
    <property type="evidence" value="ECO:0007669"/>
    <property type="project" value="UniProtKB-SubCell"/>
</dbReference>
<evidence type="ECO:0000256" key="2">
    <source>
        <dbReference type="ARBA" id="ARBA00007447"/>
    </source>
</evidence>
<evidence type="ECO:0000256" key="5">
    <source>
        <dbReference type="SAM" id="SignalP"/>
    </source>
</evidence>
<dbReference type="PROSITE" id="PS51767">
    <property type="entry name" value="PEPTIDASE_A1"/>
    <property type="match status" value="1"/>
</dbReference>
<sequence>MHPLKFFLLLLAFLSYGISAAQPQKTLVASITKDVNTSLYSITLNLHEHYVIDLASPFLWNVCPLQHKTVLCRSPECLKAQSYPPQSCVSVLQEQFSQVPCTCIVTPVNPITKSCASAQLSYKNFSISSVSGTNPNGRLTFSQIYVSCAPRKLLQSLPEGVIGIAGLSNATLALSYQFTPLNLGLSRKFAVCLPDTDASPGLLFFGDGPYNLMPPTSFDVASILAYTPLLKVPKSPDYYIDVQAISIDGKAIPMTRKSLAVDRLGRGGVKLSTVVPYTTLRTGIYRSFIKSFKKATQGFPRVPAVTPFSLCYNATAIGFSRVGVHVPPIDLQLANGKNWTIFGANSMKLIGEDVACLAFLNGGLMAEQAIVIGSFQMENNFLLFDLAKSRLGFSYTLFSIRTTCSDFNFATIS</sequence>
<dbReference type="FunFam" id="2.40.70.10:FF:000041">
    <property type="entry name" value="Basic 7S globulin"/>
    <property type="match status" value="1"/>
</dbReference>
<accession>A0AAV1EG13</accession>
<protein>
    <submittedName>
        <fullName evidence="7">OLC1v1020175C1</fullName>
    </submittedName>
</protein>
<evidence type="ECO:0000313" key="7">
    <source>
        <dbReference type="EMBL" id="CAI9118585.1"/>
    </source>
</evidence>
<dbReference type="Pfam" id="PF14543">
    <property type="entry name" value="TAXi_N"/>
    <property type="match status" value="1"/>
</dbReference>
<feature type="signal peptide" evidence="5">
    <location>
        <begin position="1"/>
        <end position="20"/>
    </location>
</feature>
<reference evidence="7" key="1">
    <citation type="submission" date="2023-03" db="EMBL/GenBank/DDBJ databases">
        <authorList>
            <person name="Julca I."/>
        </authorList>
    </citation>
    <scope>NUCLEOTIDE SEQUENCE</scope>
</reference>
<evidence type="ECO:0000259" key="6">
    <source>
        <dbReference type="PROSITE" id="PS51767"/>
    </source>
</evidence>
<dbReference type="InterPro" id="IPR032861">
    <property type="entry name" value="TAXi_N"/>
</dbReference>
<dbReference type="GO" id="GO:0006508">
    <property type="term" value="P:proteolysis"/>
    <property type="evidence" value="ECO:0007669"/>
    <property type="project" value="InterPro"/>
</dbReference>
<keyword evidence="4 5" id="KW-0732">Signal</keyword>
<dbReference type="AlphaFoldDB" id="A0AAV1EG13"/>
<evidence type="ECO:0000256" key="4">
    <source>
        <dbReference type="ARBA" id="ARBA00022729"/>
    </source>
</evidence>
<dbReference type="InterPro" id="IPR001461">
    <property type="entry name" value="Aspartic_peptidase_A1"/>
</dbReference>
<dbReference type="Pfam" id="PF14541">
    <property type="entry name" value="TAXi_C"/>
    <property type="match status" value="1"/>
</dbReference>
<dbReference type="InterPro" id="IPR021109">
    <property type="entry name" value="Peptidase_aspartic_dom_sf"/>
</dbReference>
<evidence type="ECO:0000313" key="8">
    <source>
        <dbReference type="Proteomes" id="UP001161247"/>
    </source>
</evidence>